<feature type="signal peptide" evidence="2">
    <location>
        <begin position="1"/>
        <end position="22"/>
    </location>
</feature>
<evidence type="ECO:0000313" key="5">
    <source>
        <dbReference type="Proteomes" id="UP000678513"/>
    </source>
</evidence>
<dbReference type="Gene3D" id="2.40.100.10">
    <property type="entry name" value="Cyclophilin-like"/>
    <property type="match status" value="1"/>
</dbReference>
<keyword evidence="5" id="KW-1185">Reference proteome</keyword>
<keyword evidence="2" id="KW-0732">Signal</keyword>
<accession>A0ABX7Y1R4</accession>
<dbReference type="GO" id="GO:0016853">
    <property type="term" value="F:isomerase activity"/>
    <property type="evidence" value="ECO:0007669"/>
    <property type="project" value="UniProtKB-KW"/>
</dbReference>
<proteinExistence type="predicted"/>
<sequence length="232" mass="24213">MAEVSFKALVPLFTITSVALLAGCGNANQSAPADEATRAVSCSYPPSGEPAKPVDPPSADDVLNVGETKATLHLATGDIEITMDRSATPCTINSFMSLAQQGWFDETRCHRLTDYGTFTLQCGDPTGTGTGGPGYTIPDELNPRTTGLEREGDTATYPRGIVAMANTGEPNTAGSQFFIVWEDTQLSPEYTVFGTVDEAGLTVVQGIAAQGVDASDGTTPIGEVLIRSVTLS</sequence>
<evidence type="ECO:0000313" key="4">
    <source>
        <dbReference type="EMBL" id="QUC06976.1"/>
    </source>
</evidence>
<feature type="chain" id="PRO_5045580741" evidence="2">
    <location>
        <begin position="23"/>
        <end position="232"/>
    </location>
</feature>
<dbReference type="SUPFAM" id="SSF50891">
    <property type="entry name" value="Cyclophilin-like"/>
    <property type="match status" value="1"/>
</dbReference>
<dbReference type="RefSeq" id="WP_212321067.1">
    <property type="nucleotide sequence ID" value="NZ_AP024463.1"/>
</dbReference>
<evidence type="ECO:0000256" key="1">
    <source>
        <dbReference type="ARBA" id="ARBA00002388"/>
    </source>
</evidence>
<dbReference type="PANTHER" id="PTHR45625:SF3">
    <property type="entry name" value="PEPTIDYL-PROLYL CIS-TRANS ISOMERASE B-RELATED"/>
    <property type="match status" value="1"/>
</dbReference>
<evidence type="ECO:0000259" key="3">
    <source>
        <dbReference type="PROSITE" id="PS50072"/>
    </source>
</evidence>
<dbReference type="InterPro" id="IPR002130">
    <property type="entry name" value="Cyclophilin-type_PPIase_dom"/>
</dbReference>
<name>A0ABX7Y1R4_9ACTN</name>
<keyword evidence="4" id="KW-0413">Isomerase</keyword>
<dbReference type="Proteomes" id="UP000678513">
    <property type="component" value="Chromosome"/>
</dbReference>
<dbReference type="CDD" id="cd00317">
    <property type="entry name" value="cyclophilin"/>
    <property type="match status" value="1"/>
</dbReference>
<dbReference type="InterPro" id="IPR044666">
    <property type="entry name" value="Cyclophilin_A-like"/>
</dbReference>
<evidence type="ECO:0000256" key="2">
    <source>
        <dbReference type="SAM" id="SignalP"/>
    </source>
</evidence>
<comment type="function">
    <text evidence="1">PPIases accelerate the folding of proteins. It catalyzes the cis-trans isomerization of proline imidic peptide bonds in oligopeptides.</text>
</comment>
<dbReference type="InterPro" id="IPR029000">
    <property type="entry name" value="Cyclophilin-like_dom_sf"/>
</dbReference>
<gene>
    <name evidence="4" type="ORF">J5A65_08330</name>
</gene>
<feature type="domain" description="PPIase cyclophilin-type" evidence="3">
    <location>
        <begin position="77"/>
        <end position="231"/>
    </location>
</feature>
<organism evidence="4 5">
    <name type="scientific">Arachnia rubra</name>
    <dbReference type="NCBI Taxonomy" id="1547448"/>
    <lineage>
        <taxon>Bacteria</taxon>
        <taxon>Bacillati</taxon>
        <taxon>Actinomycetota</taxon>
        <taxon>Actinomycetes</taxon>
        <taxon>Propionibacteriales</taxon>
        <taxon>Propionibacteriaceae</taxon>
        <taxon>Arachnia</taxon>
    </lineage>
</organism>
<reference evidence="4 5" key="1">
    <citation type="submission" date="2021-03" db="EMBL/GenBank/DDBJ databases">
        <title>Human Oral Microbial Genomes.</title>
        <authorList>
            <person name="Johnston C.D."/>
            <person name="Chen T."/>
            <person name="Dewhirst F.E."/>
        </authorList>
    </citation>
    <scope>NUCLEOTIDE SEQUENCE [LARGE SCALE GENOMIC DNA]</scope>
    <source>
        <strain evidence="4 5">DSMZ 100122</strain>
    </source>
</reference>
<dbReference type="EMBL" id="CP072384">
    <property type="protein sequence ID" value="QUC06976.1"/>
    <property type="molecule type" value="Genomic_DNA"/>
</dbReference>
<dbReference type="PROSITE" id="PS50072">
    <property type="entry name" value="CSA_PPIASE_2"/>
    <property type="match status" value="1"/>
</dbReference>
<dbReference type="Pfam" id="PF00160">
    <property type="entry name" value="Pro_isomerase"/>
    <property type="match status" value="1"/>
</dbReference>
<dbReference type="PROSITE" id="PS51257">
    <property type="entry name" value="PROKAR_LIPOPROTEIN"/>
    <property type="match status" value="1"/>
</dbReference>
<protein>
    <submittedName>
        <fullName evidence="4">Peptidylprolyl isomerase</fullName>
    </submittedName>
</protein>
<dbReference type="PANTHER" id="PTHR45625">
    <property type="entry name" value="PEPTIDYL-PROLYL CIS-TRANS ISOMERASE-RELATED"/>
    <property type="match status" value="1"/>
</dbReference>